<evidence type="ECO:0000259" key="3">
    <source>
        <dbReference type="Pfam" id="PF08291"/>
    </source>
</evidence>
<name>M2S9A6_9SPHN</name>
<feature type="chain" id="PRO_5004024788" evidence="2">
    <location>
        <begin position="23"/>
        <end position="214"/>
    </location>
</feature>
<feature type="signal peptide" evidence="2">
    <location>
        <begin position="1"/>
        <end position="22"/>
    </location>
</feature>
<sequence length="214" mass="22837">MLRTLLAAAATLGLMCSQPAAAYGEDSPGLDLYKTWLAKGDNAARVATFEAELRKRGLDGVVPTYQILRTALMWKQCKAEPFELPAAGLWHGAFDSLRVLKDEIIPAVGPVMIVSGYRHEALNSCAGGASRSVHRQFGAFDAYAINSTRSAMIDQLCTWHGQHGAELAAGLGIYRGPKFHIDVGLRGNRRWGSDYSSASSPCNGRGGGATVAAK</sequence>
<dbReference type="Proteomes" id="UP000011717">
    <property type="component" value="Unassembled WGS sequence"/>
</dbReference>
<keyword evidence="5" id="KW-1185">Reference proteome</keyword>
<organism evidence="4 5">
    <name type="scientific">Pacificimonas flava</name>
    <dbReference type="NCBI Taxonomy" id="1234595"/>
    <lineage>
        <taxon>Bacteria</taxon>
        <taxon>Pseudomonadati</taxon>
        <taxon>Pseudomonadota</taxon>
        <taxon>Alphaproteobacteria</taxon>
        <taxon>Sphingomonadales</taxon>
        <taxon>Sphingosinicellaceae</taxon>
        <taxon>Pacificimonas</taxon>
    </lineage>
</organism>
<dbReference type="Gene3D" id="3.30.1380.10">
    <property type="match status" value="1"/>
</dbReference>
<dbReference type="OrthoDB" id="500593at2"/>
<proteinExistence type="predicted"/>
<evidence type="ECO:0000313" key="5">
    <source>
        <dbReference type="Proteomes" id="UP000011717"/>
    </source>
</evidence>
<keyword evidence="2" id="KW-0732">Signal</keyword>
<gene>
    <name evidence="4" type="ORF">C725_2616</name>
</gene>
<dbReference type="Pfam" id="PF08291">
    <property type="entry name" value="Peptidase_M15_3"/>
    <property type="match status" value="1"/>
</dbReference>
<evidence type="ECO:0000256" key="2">
    <source>
        <dbReference type="SAM" id="SignalP"/>
    </source>
</evidence>
<dbReference type="SUPFAM" id="SSF55166">
    <property type="entry name" value="Hedgehog/DD-peptidase"/>
    <property type="match status" value="1"/>
</dbReference>
<feature type="region of interest" description="Disordered" evidence="1">
    <location>
        <begin position="194"/>
        <end position="214"/>
    </location>
</feature>
<evidence type="ECO:0000256" key="1">
    <source>
        <dbReference type="SAM" id="MobiDB-lite"/>
    </source>
</evidence>
<reference evidence="4 5" key="1">
    <citation type="journal article" date="2013" name="Genome Announc.">
        <title>Draft Genome Sequence of Strain JLT2015T, Belonging to the Family Sphingomonadaceae of the Alphaproteobacteria.</title>
        <authorList>
            <person name="Tang K."/>
            <person name="Liu K."/>
            <person name="Li S."/>
            <person name="Jiao N."/>
        </authorList>
    </citation>
    <scope>NUCLEOTIDE SEQUENCE [LARGE SCALE GENOMIC DNA]</scope>
    <source>
        <strain evidence="4 5">JLT2015</strain>
    </source>
</reference>
<dbReference type="RefSeq" id="WP_008603580.1">
    <property type="nucleotide sequence ID" value="NZ_AMRV01000011.1"/>
</dbReference>
<comment type="caution">
    <text evidence="4">The sequence shown here is derived from an EMBL/GenBank/DDBJ whole genome shotgun (WGS) entry which is preliminary data.</text>
</comment>
<dbReference type="AlphaFoldDB" id="M2S9A6"/>
<dbReference type="EMBL" id="AMRV01000011">
    <property type="protein sequence ID" value="EMD81960.1"/>
    <property type="molecule type" value="Genomic_DNA"/>
</dbReference>
<feature type="domain" description="Peptidase M15A C-terminal" evidence="3">
    <location>
        <begin position="110"/>
        <end position="174"/>
    </location>
</feature>
<dbReference type="InterPro" id="IPR009045">
    <property type="entry name" value="Zn_M74/Hedgehog-like"/>
</dbReference>
<dbReference type="InterPro" id="IPR013230">
    <property type="entry name" value="Peptidase_M15A_C"/>
</dbReference>
<protein>
    <submittedName>
        <fullName evidence="4">Peptidase M15A</fullName>
    </submittedName>
</protein>
<evidence type="ECO:0000313" key="4">
    <source>
        <dbReference type="EMBL" id="EMD81960.1"/>
    </source>
</evidence>
<feature type="compositionally biased region" description="Gly residues" evidence="1">
    <location>
        <begin position="204"/>
        <end position="214"/>
    </location>
</feature>
<accession>M2S9A6</accession>